<dbReference type="PANTHER" id="PTHR46844:SF1">
    <property type="entry name" value="SLR5058 PROTEIN"/>
    <property type="match status" value="1"/>
</dbReference>
<accession>A0A5P2CYL4</accession>
<dbReference type="Proteomes" id="UP000325211">
    <property type="component" value="Chromosome"/>
</dbReference>
<evidence type="ECO:0000313" key="2">
    <source>
        <dbReference type="EMBL" id="QES47370.1"/>
    </source>
</evidence>
<reference evidence="2 3" key="1">
    <citation type="submission" date="2018-05" db="EMBL/GenBank/DDBJ databases">
        <title>Streptomyces venezuelae.</title>
        <authorList>
            <person name="Kim W."/>
            <person name="Lee N."/>
            <person name="Cho B.-K."/>
        </authorList>
    </citation>
    <scope>NUCLEOTIDE SEQUENCE [LARGE SCALE GENOMIC DNA]</scope>
    <source>
        <strain evidence="2 3">ATCC 21782</strain>
    </source>
</reference>
<evidence type="ECO:0008006" key="4">
    <source>
        <dbReference type="Google" id="ProtNLM"/>
    </source>
</evidence>
<dbReference type="Gene3D" id="3.40.50.300">
    <property type="entry name" value="P-loop containing nucleotide triphosphate hydrolases"/>
    <property type="match status" value="1"/>
</dbReference>
<dbReference type="InterPro" id="IPR027417">
    <property type="entry name" value="P-loop_NTPase"/>
</dbReference>
<dbReference type="EMBL" id="CP029190">
    <property type="protein sequence ID" value="QES47370.1"/>
    <property type="molecule type" value="Genomic_DNA"/>
</dbReference>
<feature type="region of interest" description="Disordered" evidence="1">
    <location>
        <begin position="154"/>
        <end position="184"/>
    </location>
</feature>
<dbReference type="PANTHER" id="PTHR46844">
    <property type="entry name" value="SLR5058 PROTEIN"/>
    <property type="match status" value="1"/>
</dbReference>
<dbReference type="OrthoDB" id="135105at2"/>
<sequence>MPGGRPTRAGREGYPELAELAAWFKQAIEAGHPSINAFVQQHTLDKNKVYEVVRGTLLLSLNSTTALAGLLKQDPSVVEPIWLRAREAMDRRLMAEDESERPRVNSLAEIPRPELALRNVLDALTHAVEQLPYRLLGVAAPPLSTVYVRQRLRADSPGVGGEPNKERDREELRADRSEPAGGDVPVTVAEALNRSEHLLVTGEPGAGKSTLGHHLVSRLARIWLRQESAANPPLSEPVVPVRVSARALVGEGSWSTVLAEATRRALGPYLVTEPSPHLFAGRTPGARWLVVVDGLDEILDRPTRASIIRALSQHARAGSDYRFVITSRPLPEEEMAALRGSHIGMCRIEPFEQEELKLFSERWFFAQDPITSERRAEEFLRQVEDGRLRELVRNPLLATIAAVASTREPERPLPTNRVDLYQRFYEYLVTDEEASGRATPSELRRLRDGQPGRYRLVEWIHAQRTAIIDVLAKERLTTELPLADVACSWVREHKPPDMELPPGWERDFDRLLIDTGMFVYESSGLRFLHHTLAEFIAARTYAASISDSFPEMDEWIERGLGEAQRNFALLTMVLWGRISGNDVGLILDRLLAGDREHASLAGRLLSECGDVNDRYSRAVVDRLIDLGLGNTPIEDRYLTGSLGRLEDRYSAT</sequence>
<proteinExistence type="predicted"/>
<organism evidence="2 3">
    <name type="scientific">Streptomyces venezuelae</name>
    <dbReference type="NCBI Taxonomy" id="54571"/>
    <lineage>
        <taxon>Bacteria</taxon>
        <taxon>Bacillati</taxon>
        <taxon>Actinomycetota</taxon>
        <taxon>Actinomycetes</taxon>
        <taxon>Kitasatosporales</taxon>
        <taxon>Streptomycetaceae</taxon>
        <taxon>Streptomyces</taxon>
    </lineage>
</organism>
<dbReference type="SUPFAM" id="SSF52540">
    <property type="entry name" value="P-loop containing nucleoside triphosphate hydrolases"/>
    <property type="match status" value="1"/>
</dbReference>
<name>A0A5P2CYL4_STRVZ</name>
<evidence type="ECO:0000313" key="3">
    <source>
        <dbReference type="Proteomes" id="UP000325211"/>
    </source>
</evidence>
<gene>
    <name evidence="2" type="ORF">DEJ50_05570</name>
</gene>
<feature type="compositionally biased region" description="Basic and acidic residues" evidence="1">
    <location>
        <begin position="163"/>
        <end position="178"/>
    </location>
</feature>
<dbReference type="AlphaFoldDB" id="A0A5P2CYL4"/>
<protein>
    <recommendedName>
        <fullName evidence="4">NACHT domain-containing protein</fullName>
    </recommendedName>
</protein>
<evidence type="ECO:0000256" key="1">
    <source>
        <dbReference type="SAM" id="MobiDB-lite"/>
    </source>
</evidence>
<dbReference type="RefSeq" id="WP_150206464.1">
    <property type="nucleotide sequence ID" value="NZ_CP029190.1"/>
</dbReference>